<dbReference type="InterPro" id="IPR010978">
    <property type="entry name" value="tRNA-bd_arm"/>
</dbReference>
<evidence type="ECO:0000313" key="1">
    <source>
        <dbReference type="EMBL" id="KAK2713002.1"/>
    </source>
</evidence>
<sequence length="472" mass="53898">MRFSSRIFVWKLSSTFGISGLSNESCFMSTQPLCKFKKINQIEVYRIKSGQLAALSECYFSRSCYTAAVVRPESYLTIPGALGRQVDSLVKPCIDKMQLVDFQRLQYNLNERGYRLNARELLELWKNYEDIIAEKAKIESRRKENSKIGKQLNKKSGCDLQKEFDTVKETGIKLRNEAKRIQKILEEIEVPTMMKLLSLPNDYCDEPFKTLSFGEPSGYSVSGDENIVLALNSPDSFHFMTKENAFLELKFCNKLLQYLLNQNCRLISPPDFVKSAIVEGCGIDYSEVFTMNEQDSSDPFRVVGGASLPAMCTLVARTTLRNETPLRFSTLGRCYSVSDGTNIFESSQRTCVQSLSLVNNEQSSGEVDFMVDKLINFYSVLPVHFRVSKAPLSSLKRYEKAKISFEMYSQSKKKYIEFACVSNIGEFISRRLNVYFHPRGEGQFVNFVFSTCIDFNAFVHCWNDNGRPSLVE</sequence>
<dbReference type="SUPFAM" id="SSF46589">
    <property type="entry name" value="tRNA-binding arm"/>
    <property type="match status" value="1"/>
</dbReference>
<dbReference type="GO" id="GO:0006434">
    <property type="term" value="P:seryl-tRNA aminoacylation"/>
    <property type="evidence" value="ECO:0007669"/>
    <property type="project" value="InterPro"/>
</dbReference>
<comment type="caution">
    <text evidence="1">The sequence shown here is derived from an EMBL/GenBank/DDBJ whole genome shotgun (WGS) entry which is preliminary data.</text>
</comment>
<name>A0AA88HZU1_ARTSF</name>
<dbReference type="AlphaFoldDB" id="A0AA88HZU1"/>
<dbReference type="InterPro" id="IPR045864">
    <property type="entry name" value="aa-tRNA-synth_II/BPL/LPL"/>
</dbReference>
<gene>
    <name evidence="1" type="ORF">QYM36_011636</name>
</gene>
<reference evidence="1" key="1">
    <citation type="submission" date="2023-07" db="EMBL/GenBank/DDBJ databases">
        <title>Chromosome-level genome assembly of Artemia franciscana.</title>
        <authorList>
            <person name="Jo E."/>
        </authorList>
    </citation>
    <scope>NUCLEOTIDE SEQUENCE</scope>
    <source>
        <tissue evidence="1">Whole body</tissue>
    </source>
</reference>
<keyword evidence="2" id="KW-1185">Reference proteome</keyword>
<dbReference type="SUPFAM" id="SSF55681">
    <property type="entry name" value="Class II aaRS and biotin synthetases"/>
    <property type="match status" value="1"/>
</dbReference>
<dbReference type="PANTHER" id="PTHR11778">
    <property type="entry name" value="SERYL-TRNA SYNTHETASE"/>
    <property type="match status" value="1"/>
</dbReference>
<accession>A0AA88HZU1</accession>
<protein>
    <recommendedName>
        <fullName evidence="3">Seryl-tRNA synthetase</fullName>
    </recommendedName>
</protein>
<dbReference type="InterPro" id="IPR002317">
    <property type="entry name" value="Ser-tRNA-ligase_type_1"/>
</dbReference>
<proteinExistence type="predicted"/>
<evidence type="ECO:0008006" key="3">
    <source>
        <dbReference type="Google" id="ProtNLM"/>
    </source>
</evidence>
<dbReference type="EMBL" id="JAVRJZ010000015">
    <property type="protein sequence ID" value="KAK2713002.1"/>
    <property type="molecule type" value="Genomic_DNA"/>
</dbReference>
<organism evidence="1 2">
    <name type="scientific">Artemia franciscana</name>
    <name type="common">Brine shrimp</name>
    <name type="synonym">Artemia sanfranciscana</name>
    <dbReference type="NCBI Taxonomy" id="6661"/>
    <lineage>
        <taxon>Eukaryota</taxon>
        <taxon>Metazoa</taxon>
        <taxon>Ecdysozoa</taxon>
        <taxon>Arthropoda</taxon>
        <taxon>Crustacea</taxon>
        <taxon>Branchiopoda</taxon>
        <taxon>Anostraca</taxon>
        <taxon>Artemiidae</taxon>
        <taxon>Artemia</taxon>
    </lineage>
</organism>
<dbReference type="Gene3D" id="3.30.930.10">
    <property type="entry name" value="Bira Bifunctional Protein, Domain 2"/>
    <property type="match status" value="1"/>
</dbReference>
<dbReference type="Proteomes" id="UP001187531">
    <property type="component" value="Unassembled WGS sequence"/>
</dbReference>
<dbReference type="GO" id="GO:0004828">
    <property type="term" value="F:serine-tRNA ligase activity"/>
    <property type="evidence" value="ECO:0007669"/>
    <property type="project" value="InterPro"/>
</dbReference>
<dbReference type="GO" id="GO:0005524">
    <property type="term" value="F:ATP binding"/>
    <property type="evidence" value="ECO:0007669"/>
    <property type="project" value="InterPro"/>
</dbReference>
<evidence type="ECO:0000313" key="2">
    <source>
        <dbReference type="Proteomes" id="UP001187531"/>
    </source>
</evidence>